<feature type="compositionally biased region" description="Basic residues" evidence="1">
    <location>
        <begin position="90"/>
        <end position="99"/>
    </location>
</feature>
<keyword evidence="3" id="KW-1185">Reference proteome</keyword>
<dbReference type="RefSeq" id="WP_155547666.1">
    <property type="nucleotide sequence ID" value="NZ_CABVGP010000003.1"/>
</dbReference>
<dbReference type="EMBL" id="CABVGP010000003">
    <property type="protein sequence ID" value="VVJ22710.1"/>
    <property type="molecule type" value="Genomic_DNA"/>
</dbReference>
<feature type="compositionally biased region" description="Low complexity" evidence="1">
    <location>
        <begin position="100"/>
        <end position="117"/>
    </location>
</feature>
<sequence length="137" mass="14349">MVTSEDEITRRIEQRDSQRSTRRAHAATLVGKLARQHTELAGQLAELERELGTVLTEAGDVIDVAELAQVTDVSLADLTRWLDRSAKPARGGKRTRVKSRAAAGPAIAAEPRASRAAPPAPTASGDITGAAVGSASS</sequence>
<protein>
    <submittedName>
        <fullName evidence="2">Uncharacterized protein</fullName>
    </submittedName>
</protein>
<organism evidence="2 3">
    <name type="scientific">Amycolatopsis camponoti</name>
    <dbReference type="NCBI Taxonomy" id="2606593"/>
    <lineage>
        <taxon>Bacteria</taxon>
        <taxon>Bacillati</taxon>
        <taxon>Actinomycetota</taxon>
        <taxon>Actinomycetes</taxon>
        <taxon>Pseudonocardiales</taxon>
        <taxon>Pseudonocardiaceae</taxon>
        <taxon>Amycolatopsis</taxon>
    </lineage>
</organism>
<accession>A0A6I8M4W7</accession>
<feature type="compositionally biased region" description="Basic and acidic residues" evidence="1">
    <location>
        <begin position="7"/>
        <end position="19"/>
    </location>
</feature>
<feature type="region of interest" description="Disordered" evidence="1">
    <location>
        <begin position="1"/>
        <end position="25"/>
    </location>
</feature>
<dbReference type="Proteomes" id="UP000399805">
    <property type="component" value="Unassembled WGS sequence"/>
</dbReference>
<gene>
    <name evidence="2" type="ORF">AA23TX_07627</name>
</gene>
<evidence type="ECO:0000256" key="1">
    <source>
        <dbReference type="SAM" id="MobiDB-lite"/>
    </source>
</evidence>
<name>A0A6I8M4W7_9PSEU</name>
<proteinExistence type="predicted"/>
<evidence type="ECO:0000313" key="3">
    <source>
        <dbReference type="Proteomes" id="UP000399805"/>
    </source>
</evidence>
<feature type="region of interest" description="Disordered" evidence="1">
    <location>
        <begin position="86"/>
        <end position="137"/>
    </location>
</feature>
<dbReference type="AlphaFoldDB" id="A0A6I8M4W7"/>
<evidence type="ECO:0000313" key="2">
    <source>
        <dbReference type="EMBL" id="VVJ22710.1"/>
    </source>
</evidence>
<reference evidence="2 3" key="1">
    <citation type="submission" date="2019-09" db="EMBL/GenBank/DDBJ databases">
        <authorList>
            <person name="Leyn A S."/>
        </authorList>
    </citation>
    <scope>NUCLEOTIDE SEQUENCE [LARGE SCALE GENOMIC DNA]</scope>
    <source>
        <strain evidence="2">AA231_1</strain>
    </source>
</reference>